<protein>
    <submittedName>
        <fullName evidence="1">Uncharacterized protein</fullName>
    </submittedName>
</protein>
<evidence type="ECO:0000313" key="1">
    <source>
        <dbReference type="EMBL" id="MBC9812570.1"/>
    </source>
</evidence>
<evidence type="ECO:0000313" key="2">
    <source>
        <dbReference type="Proteomes" id="UP000652681"/>
    </source>
</evidence>
<name>A0A8J6PKK4_9FLAO</name>
<keyword evidence="2" id="KW-1185">Reference proteome</keyword>
<gene>
    <name evidence="1" type="ORF">H9Y05_08820</name>
</gene>
<comment type="caution">
    <text evidence="1">The sequence shown here is derived from an EMBL/GenBank/DDBJ whole genome shotgun (WGS) entry which is preliminary data.</text>
</comment>
<dbReference type="Proteomes" id="UP000652681">
    <property type="component" value="Unassembled WGS sequence"/>
</dbReference>
<dbReference type="EMBL" id="JACVEL010000005">
    <property type="protein sequence ID" value="MBC9812570.1"/>
    <property type="molecule type" value="Genomic_DNA"/>
</dbReference>
<dbReference type="RefSeq" id="WP_163492762.1">
    <property type="nucleotide sequence ID" value="NZ_JACVEL010000005.1"/>
</dbReference>
<dbReference type="PROSITE" id="PS51257">
    <property type="entry name" value="PROKAR_LIPOPROTEIN"/>
    <property type="match status" value="1"/>
</dbReference>
<proteinExistence type="predicted"/>
<sequence>MHRWLYILIFFTLSCHSENKKHGLIEDNETSGSNIEPRVLDIQEQQAADGSNIQTKTVKGIRFSFAAISALDFLARNNKIPTDADAEELKDETVIIVELSDTNQYHSVFKNIHATLGKDEMIQYLVGDFVNDFWLTQNGKRINPNGIQYEGTVGANENKIRILTFFKGVDIRENYTIQYTDQLFDAGIIKVSKQHKQQSV</sequence>
<accession>A0A8J6PKK4</accession>
<reference evidence="1" key="1">
    <citation type="submission" date="2020-09" db="EMBL/GenBank/DDBJ databases">
        <title>Taishania pollutisoli gen. nov., sp. nov., Isolated from Tetrabromobisphenol A-Contaminated Soil.</title>
        <authorList>
            <person name="Chen Q."/>
        </authorList>
    </citation>
    <scope>NUCLEOTIDE SEQUENCE</scope>
    <source>
        <strain evidence="1">CZZ-1</strain>
    </source>
</reference>
<organism evidence="1 2">
    <name type="scientific">Taishania pollutisoli</name>
    <dbReference type="NCBI Taxonomy" id="2766479"/>
    <lineage>
        <taxon>Bacteria</taxon>
        <taxon>Pseudomonadati</taxon>
        <taxon>Bacteroidota</taxon>
        <taxon>Flavobacteriia</taxon>
        <taxon>Flavobacteriales</taxon>
        <taxon>Crocinitomicaceae</taxon>
        <taxon>Taishania</taxon>
    </lineage>
</organism>
<dbReference type="AlphaFoldDB" id="A0A8J6PKK4"/>